<dbReference type="GO" id="GO:0102571">
    <property type="term" value="F:[protein]-3-O-(N-acetyl-D-glucosaminyl)-L-serine/L-threonine O-N-acetyl-alpha-D-glucosaminase activity"/>
    <property type="evidence" value="ECO:0007669"/>
    <property type="project" value="UniProtKB-EC"/>
</dbReference>
<feature type="region of interest" description="Disordered" evidence="8">
    <location>
        <begin position="366"/>
        <end position="392"/>
    </location>
</feature>
<evidence type="ECO:0000256" key="6">
    <source>
        <dbReference type="ARBA" id="ARBA00066938"/>
    </source>
</evidence>
<keyword evidence="2" id="KW-0326">Glycosidase</keyword>
<evidence type="ECO:0000313" key="10">
    <source>
        <dbReference type="EMBL" id="KAK2150401.1"/>
    </source>
</evidence>
<evidence type="ECO:0000256" key="2">
    <source>
        <dbReference type="ARBA" id="ARBA00023295"/>
    </source>
</evidence>
<dbReference type="Gene3D" id="3.40.630.30">
    <property type="match status" value="1"/>
</dbReference>
<dbReference type="EMBL" id="JAODUP010000406">
    <property type="protein sequence ID" value="KAK2150401.1"/>
    <property type="molecule type" value="Genomic_DNA"/>
</dbReference>
<evidence type="ECO:0000256" key="5">
    <source>
        <dbReference type="ARBA" id="ARBA00052136"/>
    </source>
</evidence>
<dbReference type="AlphaFoldDB" id="A0AAD9N0D6"/>
<organism evidence="10 11">
    <name type="scientific">Paralvinella palmiformis</name>
    <dbReference type="NCBI Taxonomy" id="53620"/>
    <lineage>
        <taxon>Eukaryota</taxon>
        <taxon>Metazoa</taxon>
        <taxon>Spiralia</taxon>
        <taxon>Lophotrochozoa</taxon>
        <taxon>Annelida</taxon>
        <taxon>Polychaeta</taxon>
        <taxon>Sedentaria</taxon>
        <taxon>Canalipalpata</taxon>
        <taxon>Terebellida</taxon>
        <taxon>Terebelliformia</taxon>
        <taxon>Alvinellidae</taxon>
        <taxon>Paralvinella</taxon>
    </lineage>
</organism>
<dbReference type="InterPro" id="IPR016181">
    <property type="entry name" value="Acyl_CoA_acyltransferase"/>
</dbReference>
<dbReference type="SUPFAM" id="SSF51445">
    <property type="entry name" value="(Trans)glycosidases"/>
    <property type="match status" value="1"/>
</dbReference>
<dbReference type="PANTHER" id="PTHR13170">
    <property type="entry name" value="O-GLCNACASE"/>
    <property type="match status" value="1"/>
</dbReference>
<feature type="domain" description="GH84" evidence="9">
    <location>
        <begin position="18"/>
        <end position="294"/>
    </location>
</feature>
<evidence type="ECO:0000256" key="1">
    <source>
        <dbReference type="ARBA" id="ARBA00022801"/>
    </source>
</evidence>
<dbReference type="FunFam" id="3.20.20.80:FF:000009">
    <property type="entry name" value="O-GlcNAcase BT_4395"/>
    <property type="match status" value="1"/>
</dbReference>
<gene>
    <name evidence="10" type="ORF">LSH36_406g01001</name>
</gene>
<protein>
    <recommendedName>
        <fullName evidence="6">protein O-GlcNAcase</fullName>
        <ecNumber evidence="6">3.2.1.169</ecNumber>
    </recommendedName>
    <alternativeName>
        <fullName evidence="3">Beta-N-acetylhexosaminidase</fullName>
    </alternativeName>
    <alternativeName>
        <fullName evidence="7">Beta-hexosaminidase</fullName>
    </alternativeName>
</protein>
<evidence type="ECO:0000313" key="11">
    <source>
        <dbReference type="Proteomes" id="UP001208570"/>
    </source>
</evidence>
<dbReference type="InterPro" id="IPR051822">
    <property type="entry name" value="Glycosyl_Hydrolase_84"/>
</dbReference>
<dbReference type="EC" id="3.2.1.169" evidence="6"/>
<evidence type="ECO:0000256" key="4">
    <source>
        <dbReference type="ARBA" id="ARBA00050933"/>
    </source>
</evidence>
<dbReference type="PANTHER" id="PTHR13170:SF16">
    <property type="entry name" value="PROTEIN O-GLCNACASE"/>
    <property type="match status" value="1"/>
</dbReference>
<dbReference type="GO" id="GO:0009100">
    <property type="term" value="P:glycoprotein metabolic process"/>
    <property type="evidence" value="ECO:0007669"/>
    <property type="project" value="TreeGrafter"/>
</dbReference>
<dbReference type="Pfam" id="PF07555">
    <property type="entry name" value="NAGidase"/>
    <property type="match status" value="1"/>
</dbReference>
<comment type="catalytic activity">
    <reaction evidence="5">
        <text>3-O-(N-acetyl-beta-D-glucosaminyl)-L-threonyl-[protein] + H2O = L-threonyl-[protein] + N-acetyl-D-glucosamine</text>
        <dbReference type="Rhea" id="RHEA:48892"/>
        <dbReference type="Rhea" id="RHEA-COMP:11060"/>
        <dbReference type="Rhea" id="RHEA-COMP:12252"/>
        <dbReference type="ChEBI" id="CHEBI:15377"/>
        <dbReference type="ChEBI" id="CHEBI:30013"/>
        <dbReference type="ChEBI" id="CHEBI:90840"/>
        <dbReference type="ChEBI" id="CHEBI:506227"/>
        <dbReference type="EC" id="3.2.1.169"/>
    </reaction>
</comment>
<dbReference type="SUPFAM" id="SSF55729">
    <property type="entry name" value="Acyl-CoA N-acyltransferases (Nat)"/>
    <property type="match status" value="1"/>
</dbReference>
<accession>A0AAD9N0D6</accession>
<keyword evidence="1" id="KW-0378">Hydrolase</keyword>
<dbReference type="Proteomes" id="UP001208570">
    <property type="component" value="Unassembled WGS sequence"/>
</dbReference>
<dbReference type="PROSITE" id="PS52009">
    <property type="entry name" value="GH84"/>
    <property type="match status" value="1"/>
</dbReference>
<dbReference type="GO" id="GO:0016231">
    <property type="term" value="F:beta-N-acetylglucosaminidase activity"/>
    <property type="evidence" value="ECO:0007669"/>
    <property type="project" value="TreeGrafter"/>
</dbReference>
<comment type="catalytic activity">
    <reaction evidence="4">
        <text>3-O-(N-acetyl-beta-D-glucosaminyl)-L-seryl-[protein] + H2O = N-acetyl-D-glucosamine + L-seryl-[protein]</text>
        <dbReference type="Rhea" id="RHEA:48876"/>
        <dbReference type="Rhea" id="RHEA-COMP:9863"/>
        <dbReference type="Rhea" id="RHEA-COMP:12251"/>
        <dbReference type="ChEBI" id="CHEBI:15377"/>
        <dbReference type="ChEBI" id="CHEBI:29999"/>
        <dbReference type="ChEBI" id="CHEBI:90838"/>
        <dbReference type="ChEBI" id="CHEBI:506227"/>
        <dbReference type="EC" id="3.2.1.169"/>
    </reaction>
</comment>
<evidence type="ECO:0000259" key="9">
    <source>
        <dbReference type="PROSITE" id="PS52009"/>
    </source>
</evidence>
<name>A0AAD9N0D6_9ANNE</name>
<dbReference type="Gene3D" id="3.20.20.80">
    <property type="entry name" value="Glycosidases"/>
    <property type="match status" value="1"/>
</dbReference>
<evidence type="ECO:0000256" key="8">
    <source>
        <dbReference type="SAM" id="MobiDB-lite"/>
    </source>
</evidence>
<dbReference type="InterPro" id="IPR017853">
    <property type="entry name" value="GH"/>
</dbReference>
<comment type="caution">
    <text evidence="10">The sequence shown here is derived from an EMBL/GenBank/DDBJ whole genome shotgun (WGS) entry which is preliminary data.</text>
</comment>
<proteinExistence type="predicted"/>
<dbReference type="InterPro" id="IPR011496">
    <property type="entry name" value="O-GlcNAcase_cat"/>
</dbReference>
<dbReference type="Gene3D" id="1.20.58.240">
    <property type="entry name" value="STAT, domain 1"/>
    <property type="match status" value="1"/>
</dbReference>
<evidence type="ECO:0000256" key="3">
    <source>
        <dbReference type="ARBA" id="ARBA00030512"/>
    </source>
</evidence>
<evidence type="ECO:0000256" key="7">
    <source>
        <dbReference type="ARBA" id="ARBA00076634"/>
    </source>
</evidence>
<reference evidence="10" key="1">
    <citation type="journal article" date="2023" name="Mol. Biol. Evol.">
        <title>Third-Generation Sequencing Reveals the Adaptive Role of the Epigenome in Three Deep-Sea Polychaetes.</title>
        <authorList>
            <person name="Perez M."/>
            <person name="Aroh O."/>
            <person name="Sun Y."/>
            <person name="Lan Y."/>
            <person name="Juniper S.K."/>
            <person name="Young C.R."/>
            <person name="Angers B."/>
            <person name="Qian P.Y."/>
        </authorList>
    </citation>
    <scope>NUCLEOTIDE SEQUENCE</scope>
    <source>
        <strain evidence="10">P08H-3</strain>
    </source>
</reference>
<sequence length="790" mass="90799">MADCVDASRASSSAKNAFLCGVCEGFYGKPWTTEQRRELFLRMNRMGMTTYLYAPKDDYKHRLCWRELYSADEAEDIQILIEAAKQNNITFVYALSPGLDITYSDEEDVKRLLDKLDQVHNFGCMAFALLFDDIESDLIEEDDHIFKSVAQAQCSVTNNVYNHLGKPDIFLFCPTEYCTTRATPDLPKSTYLKCLGDQLDKGINILWTGPKVVSRRITLTGIRDVIKLIGRNPVIWDNLHANDYDQTRVYLGPYDGRSQELRKMLRGVLTNPNCEFETNFIAMHTLAQWSKNLCESYPIRRNSRVSSEMETERFSMTKYNPKAALQFAVGDWLPELYKVKNLGRKPQASAVAQKDTNMEITMETDDMDVSQPEKAKKKASNQKPSPFNKLDSMRMREKQKLDELEKLTVSDLLLICDLFYLPYEYGPRAVHLLKEAHWLISNVERVANVQTIPKSEHSPQVKEWYEKAIHFHQCHKDVCLVVDKFVNIPNRDLLYELYIYISDMRSCLSLVNSYIKWHGLGKSEKEPFRKAEQEPWVNRGGIYSEFRRLLPVEGQSDMFPPPRKLISGNRVFTIRPYYEEDREDVYKMCLSSCDDGLDGSDIFPDHPELVADECIGCLLAYFTRHCYILEDDAGICGYVAAAPDIKEYHKVLEESWLPKMREKYPRSSDKSKTANLETGQIDGASLTPTEEIIETFHRELRPIPQIVKESYPAFVQIQTLPPRVDGLHTPTLLLDACIKGLKNVGAEGAHTLLHSNQLYTLTFMFKLGFDEINTNEKENVSDVLLFGKLI</sequence>
<keyword evidence="11" id="KW-1185">Reference proteome</keyword>